<dbReference type="GO" id="GO:0015888">
    <property type="term" value="P:thiamine transport"/>
    <property type="evidence" value="ECO:0007669"/>
    <property type="project" value="TreeGrafter"/>
</dbReference>
<sequence>MLRHTLNRRTLLRTAAALGASTALPRMGWAADEIVATSYPGSFEEAYRSILLPAFAEKSGADAILTPLLGVDQVAKIAAAKNNPPYDVVIFDEGPLLASLDKDILQPYPETPNLAGLPAEFQGEANGGYGPTVTVQIIVLAYNPKKVPPPTDWLDMWKDDYKGRVGLTGMGSSLGTSYMTEIAKRLGGGETDYEPAFQKMKELLPSVAAIAPSPGALAALFQTGEVDIAPNYFNNVMLLKEKGVDVDYVIPQGAPVLIRTSMHVVKNTKAPELAAQYIDTAIAAAVQQKLLDPPFYFVPTNKDVTFGGEVARIASDMGDLLEKGILLDWPTIVKTRPQLIERFNQEIRL</sequence>
<accession>A0A8B2NJ32</accession>
<dbReference type="Proteomes" id="UP000249590">
    <property type="component" value="Unassembled WGS sequence"/>
</dbReference>
<evidence type="ECO:0000256" key="1">
    <source>
        <dbReference type="ARBA" id="ARBA00022729"/>
    </source>
</evidence>
<dbReference type="GO" id="GO:0030976">
    <property type="term" value="F:thiamine pyrophosphate binding"/>
    <property type="evidence" value="ECO:0007669"/>
    <property type="project" value="TreeGrafter"/>
</dbReference>
<dbReference type="GO" id="GO:0030288">
    <property type="term" value="C:outer membrane-bounded periplasmic space"/>
    <property type="evidence" value="ECO:0007669"/>
    <property type="project" value="TreeGrafter"/>
</dbReference>
<dbReference type="PANTHER" id="PTHR30006:SF2">
    <property type="entry name" value="ABC TRANSPORTER SUBSTRATE-BINDING PROTEIN"/>
    <property type="match status" value="1"/>
</dbReference>
<dbReference type="EMBL" id="QHHQ01000009">
    <property type="protein sequence ID" value="RAH97240.1"/>
    <property type="molecule type" value="Genomic_DNA"/>
</dbReference>
<dbReference type="PANTHER" id="PTHR30006">
    <property type="entry name" value="THIAMINE-BINDING PERIPLASMIC PROTEIN-RELATED"/>
    <property type="match status" value="1"/>
</dbReference>
<keyword evidence="2" id="KW-0574">Periplasm</keyword>
<dbReference type="PROSITE" id="PS51318">
    <property type="entry name" value="TAT"/>
    <property type="match status" value="1"/>
</dbReference>
<dbReference type="InterPro" id="IPR006059">
    <property type="entry name" value="SBP"/>
</dbReference>
<comment type="caution">
    <text evidence="3">The sequence shown here is derived from an EMBL/GenBank/DDBJ whole genome shotgun (WGS) entry which is preliminary data.</text>
</comment>
<gene>
    <name evidence="3" type="ORF">DLJ53_28955</name>
</gene>
<proteinExistence type="predicted"/>
<dbReference type="RefSeq" id="WP_111351736.1">
    <property type="nucleotide sequence ID" value="NZ_QHHQ01000009.1"/>
</dbReference>
<evidence type="ECO:0000313" key="3">
    <source>
        <dbReference type="EMBL" id="RAH97240.1"/>
    </source>
</evidence>
<dbReference type="GO" id="GO:0030975">
    <property type="term" value="F:thiamine binding"/>
    <property type="evidence" value="ECO:0007669"/>
    <property type="project" value="TreeGrafter"/>
</dbReference>
<evidence type="ECO:0000256" key="2">
    <source>
        <dbReference type="ARBA" id="ARBA00022764"/>
    </source>
</evidence>
<dbReference type="InterPro" id="IPR006311">
    <property type="entry name" value="TAT_signal"/>
</dbReference>
<dbReference type="OrthoDB" id="6529964at2"/>
<dbReference type="AlphaFoldDB" id="A0A8B2NJ32"/>
<dbReference type="Pfam" id="PF13416">
    <property type="entry name" value="SBP_bac_8"/>
    <property type="match status" value="1"/>
</dbReference>
<name>A0A8B2NJ32_9HYPH</name>
<organism evidence="3 4">
    <name type="scientific">Acuticoccus sediminis</name>
    <dbReference type="NCBI Taxonomy" id="2184697"/>
    <lineage>
        <taxon>Bacteria</taxon>
        <taxon>Pseudomonadati</taxon>
        <taxon>Pseudomonadota</taxon>
        <taxon>Alphaproteobacteria</taxon>
        <taxon>Hyphomicrobiales</taxon>
        <taxon>Amorphaceae</taxon>
        <taxon>Acuticoccus</taxon>
    </lineage>
</organism>
<dbReference type="Gene3D" id="3.40.190.10">
    <property type="entry name" value="Periplasmic binding protein-like II"/>
    <property type="match status" value="2"/>
</dbReference>
<evidence type="ECO:0000313" key="4">
    <source>
        <dbReference type="Proteomes" id="UP000249590"/>
    </source>
</evidence>
<keyword evidence="4" id="KW-1185">Reference proteome</keyword>
<keyword evidence="1" id="KW-0732">Signal</keyword>
<dbReference type="SUPFAM" id="SSF53850">
    <property type="entry name" value="Periplasmic binding protein-like II"/>
    <property type="match status" value="1"/>
</dbReference>
<protein>
    <submittedName>
        <fullName evidence="3">ABC transporter substrate-binding protein</fullName>
    </submittedName>
</protein>
<reference evidence="3 4" key="1">
    <citation type="submission" date="2018-05" db="EMBL/GenBank/DDBJ databases">
        <title>Acuticoccus sediminis sp. nov., isolated from deep-sea sediment of Indian Ocean.</title>
        <authorList>
            <person name="Liu X."/>
            <person name="Lai Q."/>
            <person name="Du Y."/>
            <person name="Sun F."/>
            <person name="Zhang X."/>
            <person name="Wang S."/>
            <person name="Shao Z."/>
        </authorList>
    </citation>
    <scope>NUCLEOTIDE SEQUENCE [LARGE SCALE GENOMIC DNA]</scope>
    <source>
        <strain evidence="3 4">PTG4-2</strain>
    </source>
</reference>